<dbReference type="EMBL" id="CP050692">
    <property type="protein sequence ID" value="QIT45666.1"/>
    <property type="molecule type" value="Genomic_DNA"/>
</dbReference>
<name>A0AAE7CLK6_STRAT</name>
<feature type="compositionally biased region" description="Basic residues" evidence="1">
    <location>
        <begin position="79"/>
        <end position="89"/>
    </location>
</feature>
<protein>
    <submittedName>
        <fullName evidence="3">DUF397 domain-containing protein</fullName>
    </submittedName>
</protein>
<proteinExistence type="predicted"/>
<evidence type="ECO:0000313" key="3">
    <source>
        <dbReference type="EMBL" id="QIT45666.1"/>
    </source>
</evidence>
<gene>
    <name evidence="3" type="ORF">HCX60_20760</name>
</gene>
<feature type="domain" description="DUF397" evidence="2">
    <location>
        <begin position="6"/>
        <end position="39"/>
    </location>
</feature>
<dbReference type="Proteomes" id="UP000502504">
    <property type="component" value="Chromosome"/>
</dbReference>
<evidence type="ECO:0000313" key="4">
    <source>
        <dbReference type="Proteomes" id="UP000502504"/>
    </source>
</evidence>
<dbReference type="RefSeq" id="WP_078634219.1">
    <property type="nucleotide sequence ID" value="NZ_CM007717.1"/>
</dbReference>
<dbReference type="InterPro" id="IPR007278">
    <property type="entry name" value="DUF397"/>
</dbReference>
<accession>A0AAE7CLK6</accession>
<evidence type="ECO:0000256" key="1">
    <source>
        <dbReference type="SAM" id="MobiDB-lite"/>
    </source>
</evidence>
<sequence>MKGPIWQKSTYSDGGDGNDCVELASSTPTTLHLRESETPVTSSPPPRPPSAISSAPYATGFCEGNPIPTREPPCSGRRATAKFRRLASS</sequence>
<reference evidence="3 4" key="1">
    <citation type="submission" date="2020-03" db="EMBL/GenBank/DDBJ databases">
        <title>Is there a link between lipid content and antibiotic production in Streptomyces?</title>
        <authorList>
            <person name="David M."/>
            <person name="Lejeune C."/>
            <person name="Abreu S."/>
            <person name="Thibessard A."/>
            <person name="Leblond P."/>
            <person name="Chaminade P."/>
            <person name="Virolle M.-J."/>
        </authorList>
    </citation>
    <scope>NUCLEOTIDE SEQUENCE [LARGE SCALE GENOMIC DNA]</scope>
    <source>
        <strain evidence="3 4">DSM 41481</strain>
    </source>
</reference>
<evidence type="ECO:0000259" key="2">
    <source>
        <dbReference type="Pfam" id="PF04149"/>
    </source>
</evidence>
<dbReference type="AlphaFoldDB" id="A0AAE7CLK6"/>
<dbReference type="Pfam" id="PF04149">
    <property type="entry name" value="DUF397"/>
    <property type="match status" value="1"/>
</dbReference>
<organism evidence="3 4">
    <name type="scientific">Streptomyces antibioticus</name>
    <dbReference type="NCBI Taxonomy" id="1890"/>
    <lineage>
        <taxon>Bacteria</taxon>
        <taxon>Bacillati</taxon>
        <taxon>Actinomycetota</taxon>
        <taxon>Actinomycetes</taxon>
        <taxon>Kitasatosporales</taxon>
        <taxon>Streptomycetaceae</taxon>
        <taxon>Streptomyces</taxon>
    </lineage>
</organism>
<feature type="region of interest" description="Disordered" evidence="1">
    <location>
        <begin position="1"/>
        <end position="89"/>
    </location>
</feature>
<dbReference type="GeneID" id="93956364"/>